<protein>
    <recommendedName>
        <fullName evidence="3">SOS cell division inhibitor SulA</fullName>
    </recommendedName>
</protein>
<organism evidence="1 2">
    <name type="scientific">Pseudidiomarina halophila</name>
    <dbReference type="NCBI Taxonomy" id="1449799"/>
    <lineage>
        <taxon>Bacteria</taxon>
        <taxon>Pseudomonadati</taxon>
        <taxon>Pseudomonadota</taxon>
        <taxon>Gammaproteobacteria</taxon>
        <taxon>Alteromonadales</taxon>
        <taxon>Idiomarinaceae</taxon>
        <taxon>Pseudidiomarina</taxon>
    </lineage>
</organism>
<sequence>MAHPLQELVHKGWVWQGHDAAEQLASDQLVDTGWPELNRRLGGGWLRGALHELQVQHNFQGELAFLMPVLSAQQKPCLWINPPAQPYWPGLHYQQLQQAPLWLQENDPKRALWAFEQALQSASLGVIVAWLPTVDASAVRRLQQAASRHQQLAFILTPWQQQQEARAYVNRLQLQWQQQQLQVAVVKRRAGWPLPPFPCPVTGHLPERRRRFA</sequence>
<dbReference type="Gene3D" id="3.40.50.300">
    <property type="entry name" value="P-loop containing nucleotide triphosphate hydrolases"/>
    <property type="match status" value="1"/>
</dbReference>
<dbReference type="SUPFAM" id="SSF52540">
    <property type="entry name" value="P-loop containing nucleoside triphosphate hydrolases"/>
    <property type="match status" value="1"/>
</dbReference>
<evidence type="ECO:0008006" key="3">
    <source>
        <dbReference type="Google" id="ProtNLM"/>
    </source>
</evidence>
<dbReference type="InterPro" id="IPR027417">
    <property type="entry name" value="P-loop_NTPase"/>
</dbReference>
<dbReference type="RefSeq" id="WP_126764613.1">
    <property type="nucleotide sequence ID" value="NZ_JBHLTZ010000001.1"/>
</dbReference>
<comment type="caution">
    <text evidence="1">The sequence shown here is derived from an EMBL/GenBank/DDBJ whole genome shotgun (WGS) entry which is preliminary data.</text>
</comment>
<evidence type="ECO:0000313" key="1">
    <source>
        <dbReference type="EMBL" id="RUO51149.1"/>
    </source>
</evidence>
<evidence type="ECO:0000313" key="2">
    <source>
        <dbReference type="Proteomes" id="UP000287198"/>
    </source>
</evidence>
<gene>
    <name evidence="1" type="ORF">CWI69_12225</name>
</gene>
<dbReference type="OrthoDB" id="9811176at2"/>
<proteinExistence type="predicted"/>
<reference evidence="2" key="1">
    <citation type="journal article" date="2018" name="Front. Microbiol.">
        <title>Genome-Based Analysis Reveals the Taxonomy and Diversity of the Family Idiomarinaceae.</title>
        <authorList>
            <person name="Liu Y."/>
            <person name="Lai Q."/>
            <person name="Shao Z."/>
        </authorList>
    </citation>
    <scope>NUCLEOTIDE SEQUENCE [LARGE SCALE GENOMIC DNA]</scope>
    <source>
        <strain evidence="2">BH195</strain>
    </source>
</reference>
<accession>A0A432XQZ0</accession>
<dbReference type="Proteomes" id="UP000287198">
    <property type="component" value="Unassembled WGS sequence"/>
</dbReference>
<keyword evidence="2" id="KW-1185">Reference proteome</keyword>
<dbReference type="AlphaFoldDB" id="A0A432XQZ0"/>
<dbReference type="EMBL" id="PIPW01000008">
    <property type="protein sequence ID" value="RUO51149.1"/>
    <property type="molecule type" value="Genomic_DNA"/>
</dbReference>
<name>A0A432XQZ0_9GAMM</name>